<dbReference type="RefSeq" id="WP_110822246.1">
    <property type="nucleotide sequence ID" value="NZ_PRLG01000029.1"/>
</dbReference>
<evidence type="ECO:0000256" key="4">
    <source>
        <dbReference type="ARBA" id="ARBA00022679"/>
    </source>
</evidence>
<evidence type="ECO:0000256" key="5">
    <source>
        <dbReference type="ARBA" id="ARBA00022777"/>
    </source>
</evidence>
<dbReference type="SUPFAM" id="SSF158472">
    <property type="entry name" value="HAMP domain-like"/>
    <property type="match status" value="1"/>
</dbReference>
<dbReference type="Proteomes" id="UP000247459">
    <property type="component" value="Unassembled WGS sequence"/>
</dbReference>
<dbReference type="GO" id="GO:0000155">
    <property type="term" value="F:phosphorelay sensor kinase activity"/>
    <property type="evidence" value="ECO:0007669"/>
    <property type="project" value="InterPro"/>
</dbReference>
<keyword evidence="3" id="KW-0597">Phosphoprotein</keyword>
<keyword evidence="4 9" id="KW-0808">Transferase</keyword>
<feature type="transmembrane region" description="Helical" evidence="7">
    <location>
        <begin position="264"/>
        <end position="286"/>
    </location>
</feature>
<dbReference type="InterPro" id="IPR010559">
    <property type="entry name" value="Sig_transdc_His_kin_internal"/>
</dbReference>
<name>A0A2W0C2C9_9BACL</name>
<proteinExistence type="predicted"/>
<dbReference type="Pfam" id="PF06580">
    <property type="entry name" value="His_kinase"/>
    <property type="match status" value="1"/>
</dbReference>
<dbReference type="AlphaFoldDB" id="A0A2W0C2C9"/>
<dbReference type="EMBL" id="PRLG01000029">
    <property type="protein sequence ID" value="PYY26200.1"/>
    <property type="molecule type" value="Genomic_DNA"/>
</dbReference>
<dbReference type="Gene3D" id="3.30.565.10">
    <property type="entry name" value="Histidine kinase-like ATPase, C-terminal domain"/>
    <property type="match status" value="1"/>
</dbReference>
<dbReference type="OrthoDB" id="9776552at2"/>
<gene>
    <name evidence="9" type="ORF">PIL02S_05590</name>
</gene>
<evidence type="ECO:0000259" key="8">
    <source>
        <dbReference type="PROSITE" id="PS50885"/>
    </source>
</evidence>
<organism evidence="9 10">
    <name type="scientific">Paenibacillus illinoisensis</name>
    <dbReference type="NCBI Taxonomy" id="59845"/>
    <lineage>
        <taxon>Bacteria</taxon>
        <taxon>Bacillati</taxon>
        <taxon>Bacillota</taxon>
        <taxon>Bacilli</taxon>
        <taxon>Bacillales</taxon>
        <taxon>Paenibacillaceae</taxon>
        <taxon>Paenibacillus</taxon>
    </lineage>
</organism>
<protein>
    <submittedName>
        <fullName evidence="9">HAMP domain protein</fullName>
        <ecNumber evidence="9">2.7.13.3</ecNumber>
    </submittedName>
</protein>
<dbReference type="Gene3D" id="6.10.340.10">
    <property type="match status" value="1"/>
</dbReference>
<dbReference type="GO" id="GO:0005886">
    <property type="term" value="C:plasma membrane"/>
    <property type="evidence" value="ECO:0007669"/>
    <property type="project" value="UniProtKB-SubCell"/>
</dbReference>
<evidence type="ECO:0000313" key="10">
    <source>
        <dbReference type="Proteomes" id="UP000247459"/>
    </source>
</evidence>
<dbReference type="SMART" id="SM00304">
    <property type="entry name" value="HAMP"/>
    <property type="match status" value="1"/>
</dbReference>
<reference evidence="9 10" key="1">
    <citation type="submission" date="2018-01" db="EMBL/GenBank/DDBJ databases">
        <title>Genome sequence of the PGP bacterium Paenibacillus illinoisensis E3.</title>
        <authorList>
            <person name="Rolli E."/>
            <person name="Marasco R."/>
            <person name="Bessem C."/>
            <person name="Michoud G."/>
            <person name="Gaiarsa S."/>
            <person name="Borin S."/>
            <person name="Daffonchio D."/>
        </authorList>
    </citation>
    <scope>NUCLEOTIDE SEQUENCE [LARGE SCALE GENOMIC DNA]</scope>
    <source>
        <strain evidence="9 10">E3</strain>
    </source>
</reference>
<evidence type="ECO:0000313" key="9">
    <source>
        <dbReference type="EMBL" id="PYY26200.1"/>
    </source>
</evidence>
<evidence type="ECO:0000256" key="2">
    <source>
        <dbReference type="ARBA" id="ARBA00022475"/>
    </source>
</evidence>
<keyword evidence="2" id="KW-1003">Cell membrane</keyword>
<evidence type="ECO:0000256" key="7">
    <source>
        <dbReference type="SAM" id="Phobius"/>
    </source>
</evidence>
<comment type="caution">
    <text evidence="9">The sequence shown here is derived from an EMBL/GenBank/DDBJ whole genome shotgun (WGS) entry which is preliminary data.</text>
</comment>
<feature type="transmembrane region" description="Helical" evidence="7">
    <location>
        <begin position="20"/>
        <end position="39"/>
    </location>
</feature>
<dbReference type="Pfam" id="PF00672">
    <property type="entry name" value="HAMP"/>
    <property type="match status" value="1"/>
</dbReference>
<keyword evidence="6 7" id="KW-0472">Membrane</keyword>
<dbReference type="InterPro" id="IPR050640">
    <property type="entry name" value="Bact_2-comp_sensor_kinase"/>
</dbReference>
<dbReference type="PROSITE" id="PS50885">
    <property type="entry name" value="HAMP"/>
    <property type="match status" value="1"/>
</dbReference>
<dbReference type="InterPro" id="IPR003594">
    <property type="entry name" value="HATPase_dom"/>
</dbReference>
<comment type="subcellular location">
    <subcellularLocation>
        <location evidence="1">Cell membrane</location>
        <topology evidence="1">Multi-pass membrane protein</topology>
    </subcellularLocation>
</comment>
<accession>A0A2W0C2C9</accession>
<dbReference type="Pfam" id="PF02518">
    <property type="entry name" value="HATPase_c"/>
    <property type="match status" value="1"/>
</dbReference>
<keyword evidence="5" id="KW-0418">Kinase</keyword>
<evidence type="ECO:0000256" key="3">
    <source>
        <dbReference type="ARBA" id="ARBA00022553"/>
    </source>
</evidence>
<evidence type="ECO:0000256" key="1">
    <source>
        <dbReference type="ARBA" id="ARBA00004651"/>
    </source>
</evidence>
<dbReference type="CDD" id="cd06225">
    <property type="entry name" value="HAMP"/>
    <property type="match status" value="1"/>
</dbReference>
<dbReference type="InterPro" id="IPR036890">
    <property type="entry name" value="HATPase_C_sf"/>
</dbReference>
<sequence length="551" mass="63592">MIGWIKSRFNDIRFRNKLLLSHLVIALIPILLLGLLSFIQSYRIQMRELRSEAEASMEQVASIMDYKINRYNTLSEFMVLNRDFSQIFTKDYDENYYQMYLDFRDIMEPMISNIKMMDDDIEGITFYTSGELLGIRNNILPIGELRSKAWYDGFRGRRWIVDGEKLYLVQELISNPKDSNFMVISIQHDSIFGDLDNLSEHVSVHMEDPDQHIIFQENRKRSAAVDLEKREMTDLSLSRSLASNGWTIYYNLLNTNAYANAMSIFQITLFVIILSLIITFLLIYIISTNFTRRILRLKTKVDKVERNNLDVIIQSSSRDEFGELTNGIGKMLRRINSLISQVYRAEIAKKESEYNRLISQINPHFLYNTLSFIRWRAEKKADIETSYMVSALARFYRTTLNQGRHMTTIEAEIQHIKAYLDLQLIMNDGLFDVDYDVDEAVQLEQVIHFVLQPIVENAIKHGFVEAEAKDYGIQITVRQVSGGIKLAVTDNGVGMTSQQITQLLTSENGGCGVRNVNDRMKLYYGQDYGLVIRSEPGCGTEVSMVIPASSP</sequence>
<evidence type="ECO:0000256" key="6">
    <source>
        <dbReference type="ARBA" id="ARBA00023136"/>
    </source>
</evidence>
<dbReference type="EC" id="2.7.13.3" evidence="9"/>
<dbReference type="InterPro" id="IPR003660">
    <property type="entry name" value="HAMP_dom"/>
</dbReference>
<dbReference type="SUPFAM" id="SSF55874">
    <property type="entry name" value="ATPase domain of HSP90 chaperone/DNA topoisomerase II/histidine kinase"/>
    <property type="match status" value="1"/>
</dbReference>
<keyword evidence="7" id="KW-0812">Transmembrane</keyword>
<keyword evidence="7" id="KW-1133">Transmembrane helix</keyword>
<dbReference type="PANTHER" id="PTHR34220:SF7">
    <property type="entry name" value="SENSOR HISTIDINE KINASE YPDA"/>
    <property type="match status" value="1"/>
</dbReference>
<dbReference type="PANTHER" id="PTHR34220">
    <property type="entry name" value="SENSOR HISTIDINE KINASE YPDA"/>
    <property type="match status" value="1"/>
</dbReference>
<feature type="domain" description="HAMP" evidence="8">
    <location>
        <begin position="288"/>
        <end position="340"/>
    </location>
</feature>